<keyword evidence="4" id="KW-1185">Reference proteome</keyword>
<dbReference type="InterPro" id="IPR001434">
    <property type="entry name" value="OmcB-like_DUF11"/>
</dbReference>
<organism evidence="3 4">
    <name type="scientific">Paenibacillus vulneris</name>
    <dbReference type="NCBI Taxonomy" id="1133364"/>
    <lineage>
        <taxon>Bacteria</taxon>
        <taxon>Bacillati</taxon>
        <taxon>Bacillota</taxon>
        <taxon>Bacilli</taxon>
        <taxon>Bacillales</taxon>
        <taxon>Paenibacillaceae</taxon>
        <taxon>Paenibacillus</taxon>
    </lineage>
</organism>
<dbReference type="EMBL" id="JBHTLU010000007">
    <property type="protein sequence ID" value="MFD1218989.1"/>
    <property type="molecule type" value="Genomic_DNA"/>
</dbReference>
<dbReference type="PANTHER" id="PTHR34819:SF3">
    <property type="entry name" value="CELL SURFACE PROTEIN"/>
    <property type="match status" value="1"/>
</dbReference>
<dbReference type="Proteomes" id="UP001597180">
    <property type="component" value="Unassembled WGS sequence"/>
</dbReference>
<dbReference type="InterPro" id="IPR047589">
    <property type="entry name" value="DUF11_rpt"/>
</dbReference>
<dbReference type="Pfam" id="PF01345">
    <property type="entry name" value="DUF11"/>
    <property type="match status" value="1"/>
</dbReference>
<evidence type="ECO:0000259" key="2">
    <source>
        <dbReference type="Pfam" id="PF24346"/>
    </source>
</evidence>
<evidence type="ECO:0000259" key="1">
    <source>
        <dbReference type="Pfam" id="PF01345"/>
    </source>
</evidence>
<protein>
    <recommendedName>
        <fullName evidence="5">DUF11 domain-containing protein</fullName>
    </recommendedName>
</protein>
<dbReference type="PANTHER" id="PTHR34819">
    <property type="entry name" value="LARGE CYSTEINE-RICH PERIPLASMIC PROTEIN OMCB"/>
    <property type="match status" value="1"/>
</dbReference>
<evidence type="ECO:0000313" key="3">
    <source>
        <dbReference type="EMBL" id="MFD1218989.1"/>
    </source>
</evidence>
<dbReference type="RefSeq" id="WP_345591713.1">
    <property type="nucleotide sequence ID" value="NZ_BAABJG010000027.1"/>
</dbReference>
<feature type="domain" description="DUF11" evidence="1">
    <location>
        <begin position="397"/>
        <end position="496"/>
    </location>
</feature>
<sequence>MQYTITIVNGTGVTLTGVTVSDPLIGLEVRFDELGSGETRVLTGTFIVPATELAGSSIVNTTTVISDQTETLEASATVTVLADPRIDIDKTTNVASAFPGETVIYSVTVTNVGNTPLTGVHITDTLIGLDATLPFLAVGATEVIKQPFTIPLDAPAGAVFVNTVTVETDQLAADQTSASVIVEPGFSLSLEKSVDKPSAVPGEIVHYTVMLRNQSNADITNVRFVDSLLGISEWVTSIPAGAFVELVVGFVIPSTAAAGSIIRNTVTALSDQTPPQQASASVTVGAAPKLGLSKIAVPNEARPGQTVTFLIRIANEGNVRLSPVTIVDPLLGLNNRIDTLPENVRVLAQAFGIITSLFTIPDTAAAGSVITNSVRAQSGQTDPVTASASVTVLESLLRVTKHANVREVTVGDSIEYTITVRNVGPFEARQIRVSDLLQSGSSFIQGSVKVNGTIQSELTPEGGIPLGTLQPGDEAVIQFRVEAIHANRHLANDAVAEYEYTAESGAVFRAAARSNRTEVIVVEEEE</sequence>
<dbReference type="InterPro" id="IPR051172">
    <property type="entry name" value="Chlamydia_OmcB"/>
</dbReference>
<evidence type="ECO:0008006" key="5">
    <source>
        <dbReference type="Google" id="ProtNLM"/>
    </source>
</evidence>
<evidence type="ECO:0000313" key="4">
    <source>
        <dbReference type="Proteomes" id="UP001597180"/>
    </source>
</evidence>
<feature type="domain" description="DUF7507" evidence="2">
    <location>
        <begin position="287"/>
        <end position="378"/>
    </location>
</feature>
<dbReference type="Gene3D" id="2.60.40.740">
    <property type="match status" value="1"/>
</dbReference>
<dbReference type="InterPro" id="IPR055354">
    <property type="entry name" value="DUF7507"/>
</dbReference>
<dbReference type="Pfam" id="PF24346">
    <property type="entry name" value="DUF7507"/>
    <property type="match status" value="2"/>
</dbReference>
<proteinExistence type="predicted"/>
<dbReference type="NCBIfam" id="TIGR01451">
    <property type="entry name" value="B_ant_repeat"/>
    <property type="match status" value="4"/>
</dbReference>
<feature type="domain" description="DUF7507" evidence="2">
    <location>
        <begin position="84"/>
        <end position="170"/>
    </location>
</feature>
<gene>
    <name evidence="3" type="ORF">ACFQ4B_02550</name>
</gene>
<accession>A0ABW3UHJ9</accession>
<reference evidence="4" key="1">
    <citation type="journal article" date="2019" name="Int. J. Syst. Evol. Microbiol.">
        <title>The Global Catalogue of Microorganisms (GCM) 10K type strain sequencing project: providing services to taxonomists for standard genome sequencing and annotation.</title>
        <authorList>
            <consortium name="The Broad Institute Genomics Platform"/>
            <consortium name="The Broad Institute Genome Sequencing Center for Infectious Disease"/>
            <person name="Wu L."/>
            <person name="Ma J."/>
        </authorList>
    </citation>
    <scope>NUCLEOTIDE SEQUENCE [LARGE SCALE GENOMIC DNA]</scope>
    <source>
        <strain evidence="4">CCUG 53270</strain>
    </source>
</reference>
<comment type="caution">
    <text evidence="3">The sequence shown here is derived from an EMBL/GenBank/DDBJ whole genome shotgun (WGS) entry which is preliminary data.</text>
</comment>
<name>A0ABW3UHJ9_9BACL</name>